<evidence type="ECO:0000256" key="1">
    <source>
        <dbReference type="SAM" id="MobiDB-lite"/>
    </source>
</evidence>
<feature type="region of interest" description="Disordered" evidence="1">
    <location>
        <begin position="204"/>
        <end position="224"/>
    </location>
</feature>
<reference evidence="2 3" key="1">
    <citation type="journal article" date="2012" name="PLoS Pathog.">
        <title>Diverse lifestyles and strategies of plant pathogenesis encoded in the genomes of eighteen Dothideomycetes fungi.</title>
        <authorList>
            <person name="Ohm R.A."/>
            <person name="Feau N."/>
            <person name="Henrissat B."/>
            <person name="Schoch C.L."/>
            <person name="Horwitz B.A."/>
            <person name="Barry K.W."/>
            <person name="Condon B.J."/>
            <person name="Copeland A.C."/>
            <person name="Dhillon B."/>
            <person name="Glaser F."/>
            <person name="Hesse C.N."/>
            <person name="Kosti I."/>
            <person name="LaButti K."/>
            <person name="Lindquist E.A."/>
            <person name="Lucas S."/>
            <person name="Salamov A.A."/>
            <person name="Bradshaw R.E."/>
            <person name="Ciuffetti L."/>
            <person name="Hamelin R.C."/>
            <person name="Kema G.H.J."/>
            <person name="Lawrence C."/>
            <person name="Scott J.A."/>
            <person name="Spatafora J.W."/>
            <person name="Turgeon B.G."/>
            <person name="de Wit P.J.G.M."/>
            <person name="Zhong S."/>
            <person name="Goodwin S.B."/>
            <person name="Grigoriev I.V."/>
        </authorList>
    </citation>
    <scope>NUCLEOTIDE SEQUENCE [LARGE SCALE GENOMIC DNA]</scope>
    <source>
        <strain evidence="2 3">SO2202</strain>
    </source>
</reference>
<name>M3AXL4_SPHMS</name>
<dbReference type="HOGENOM" id="CLU_1090581_0_0_1"/>
<feature type="compositionally biased region" description="Polar residues" evidence="1">
    <location>
        <begin position="52"/>
        <end position="63"/>
    </location>
</feature>
<feature type="compositionally biased region" description="Polar residues" evidence="1">
    <location>
        <begin position="204"/>
        <end position="215"/>
    </location>
</feature>
<gene>
    <name evidence="2" type="ORF">SEPMUDRAFT_150400</name>
</gene>
<evidence type="ECO:0000313" key="2">
    <source>
        <dbReference type="EMBL" id="EMF11480.1"/>
    </source>
</evidence>
<sequence length="255" mass="28028">MVDILNSAMSNARKHSEDTVIGELGDSEKDGLESPQQSDEHSDESPRRTHESASTAGATSLHSHYSHAPPHGEILTAINNDDAPMHEDTMVLHHRRLAQLEKVEDQYDRSMQDLFPNAGDEDSSHSAHNMSATAERTHLLDAVPAPLNIGIGRRFHRDSNMATTYGISDDSTSSVSSSLPFLPPADVVPAHPETDRITGITREQNPALSLPSARQNLGGHSDLDRPVRRLSEDLTHYEAHPAEIDWLVAEYAMLE</sequence>
<feature type="region of interest" description="Disordered" evidence="1">
    <location>
        <begin position="1"/>
        <end position="77"/>
    </location>
</feature>
<accession>M3AXL4</accession>
<dbReference type="RefSeq" id="XP_016759601.1">
    <property type="nucleotide sequence ID" value="XM_016906151.1"/>
</dbReference>
<feature type="compositionally biased region" description="Basic and acidic residues" evidence="1">
    <location>
        <begin position="26"/>
        <end position="51"/>
    </location>
</feature>
<dbReference type="AlphaFoldDB" id="M3AXL4"/>
<dbReference type="EMBL" id="KB456266">
    <property type="protein sequence ID" value="EMF11480.1"/>
    <property type="molecule type" value="Genomic_DNA"/>
</dbReference>
<keyword evidence="3" id="KW-1185">Reference proteome</keyword>
<evidence type="ECO:0000313" key="3">
    <source>
        <dbReference type="Proteomes" id="UP000016931"/>
    </source>
</evidence>
<proteinExistence type="predicted"/>
<protein>
    <submittedName>
        <fullName evidence="2">Uncharacterized protein</fullName>
    </submittedName>
</protein>
<dbReference type="GeneID" id="27903288"/>
<dbReference type="Proteomes" id="UP000016931">
    <property type="component" value="Unassembled WGS sequence"/>
</dbReference>
<organism evidence="2 3">
    <name type="scientific">Sphaerulina musiva (strain SO2202)</name>
    <name type="common">Poplar stem canker fungus</name>
    <name type="synonym">Septoria musiva</name>
    <dbReference type="NCBI Taxonomy" id="692275"/>
    <lineage>
        <taxon>Eukaryota</taxon>
        <taxon>Fungi</taxon>
        <taxon>Dikarya</taxon>
        <taxon>Ascomycota</taxon>
        <taxon>Pezizomycotina</taxon>
        <taxon>Dothideomycetes</taxon>
        <taxon>Dothideomycetidae</taxon>
        <taxon>Mycosphaerellales</taxon>
        <taxon>Mycosphaerellaceae</taxon>
        <taxon>Sphaerulina</taxon>
    </lineage>
</organism>